<dbReference type="Gene3D" id="3.40.50.300">
    <property type="entry name" value="P-loop containing nucleotide triphosphate hydrolases"/>
    <property type="match status" value="1"/>
</dbReference>
<dbReference type="Pfam" id="PF00176">
    <property type="entry name" value="SNF2-rel_dom"/>
    <property type="match status" value="1"/>
</dbReference>
<name>F3ZY89_MAHA5</name>
<dbReference type="GO" id="GO:0008270">
    <property type="term" value="F:zinc ion binding"/>
    <property type="evidence" value="ECO:0007669"/>
    <property type="project" value="UniProtKB-KW"/>
</dbReference>
<accession>F3ZY89</accession>
<dbReference type="FunFam" id="3.40.50.300:FF:000533">
    <property type="entry name" value="Helicase, Snf2 family"/>
    <property type="match status" value="1"/>
</dbReference>
<dbReference type="KEGG" id="mas:Mahau_0398"/>
<dbReference type="InterPro" id="IPR013663">
    <property type="entry name" value="Helicase_SWF/SNF/SWI_bac"/>
</dbReference>
<dbReference type="GO" id="GO:0005524">
    <property type="term" value="F:ATP binding"/>
    <property type="evidence" value="ECO:0007669"/>
    <property type="project" value="InterPro"/>
</dbReference>
<dbReference type="STRING" id="697281.Mahau_0398"/>
<reference evidence="7" key="1">
    <citation type="submission" date="2010-11" db="EMBL/GenBank/DDBJ databases">
        <title>The complete genome of Mahella australiensis DSM 15567.</title>
        <authorList>
            <consortium name="US DOE Joint Genome Institute (JGI-PGF)"/>
            <person name="Lucas S."/>
            <person name="Copeland A."/>
            <person name="Lapidus A."/>
            <person name="Bruce D."/>
            <person name="Goodwin L."/>
            <person name="Pitluck S."/>
            <person name="Kyrpides N."/>
            <person name="Mavromatis K."/>
            <person name="Pagani I."/>
            <person name="Ivanova N."/>
            <person name="Teshima H."/>
            <person name="Brettin T."/>
            <person name="Detter J.C."/>
            <person name="Han C."/>
            <person name="Tapia R."/>
            <person name="Land M."/>
            <person name="Hauser L."/>
            <person name="Markowitz V."/>
            <person name="Cheng J.-F."/>
            <person name="Hugenholtz P."/>
            <person name="Woyke T."/>
            <person name="Wu D."/>
            <person name="Spring S."/>
            <person name="Pukall R."/>
            <person name="Steenblock K."/>
            <person name="Schneider S."/>
            <person name="Klenk H.-P."/>
            <person name="Eisen J.A."/>
        </authorList>
    </citation>
    <scope>NUCLEOTIDE SEQUENCE [LARGE SCALE GENOMIC DNA]</scope>
    <source>
        <strain evidence="7">DSM 15567 / CIP 107919 / 50-1 BON</strain>
    </source>
</reference>
<dbReference type="PROSITE" id="PS51194">
    <property type="entry name" value="HELICASE_CTER"/>
    <property type="match status" value="1"/>
</dbReference>
<feature type="domain" description="Helicase C-terminal" evidence="5">
    <location>
        <begin position="878"/>
        <end position="1031"/>
    </location>
</feature>
<dbReference type="InterPro" id="IPR007527">
    <property type="entry name" value="Znf_SWIM"/>
</dbReference>
<evidence type="ECO:0000256" key="1">
    <source>
        <dbReference type="ARBA" id="ARBA00022801"/>
    </source>
</evidence>
<organism evidence="6 7">
    <name type="scientific">Mahella australiensis (strain DSM 15567 / CIP 107919 / 50-1 BON)</name>
    <dbReference type="NCBI Taxonomy" id="697281"/>
    <lineage>
        <taxon>Bacteria</taxon>
        <taxon>Bacillati</taxon>
        <taxon>Bacillota</taxon>
        <taxon>Clostridia</taxon>
        <taxon>Thermoanaerobacterales</taxon>
        <taxon>Thermoanaerobacterales Family IV. Incertae Sedis</taxon>
        <taxon>Mahella</taxon>
    </lineage>
</organism>
<dbReference type="SMART" id="SM00487">
    <property type="entry name" value="DEXDc"/>
    <property type="match status" value="1"/>
</dbReference>
<dbReference type="eggNOG" id="COG0553">
    <property type="taxonomic scope" value="Bacteria"/>
</dbReference>
<keyword evidence="2" id="KW-0479">Metal-binding</keyword>
<dbReference type="PROSITE" id="PS51192">
    <property type="entry name" value="HELICASE_ATP_BIND_1"/>
    <property type="match status" value="1"/>
</dbReference>
<feature type="domain" description="Helicase ATP-binding" evidence="4">
    <location>
        <begin position="590"/>
        <end position="748"/>
    </location>
</feature>
<dbReference type="InterPro" id="IPR014001">
    <property type="entry name" value="Helicase_ATP-bd"/>
</dbReference>
<keyword evidence="2" id="KW-0862">Zinc</keyword>
<evidence type="ECO:0000259" key="3">
    <source>
        <dbReference type="PROSITE" id="PS50966"/>
    </source>
</evidence>
<evidence type="ECO:0000259" key="5">
    <source>
        <dbReference type="PROSITE" id="PS51194"/>
    </source>
</evidence>
<dbReference type="Gene3D" id="3.40.50.10810">
    <property type="entry name" value="Tandem AAA-ATPase domain"/>
    <property type="match status" value="1"/>
</dbReference>
<keyword evidence="7" id="KW-1185">Reference proteome</keyword>
<dbReference type="SUPFAM" id="SSF52540">
    <property type="entry name" value="P-loop containing nucleoside triphosphate hydrolases"/>
    <property type="match status" value="2"/>
</dbReference>
<dbReference type="Proteomes" id="UP000008457">
    <property type="component" value="Chromosome"/>
</dbReference>
<dbReference type="SMART" id="SM00490">
    <property type="entry name" value="HELICc"/>
    <property type="match status" value="1"/>
</dbReference>
<dbReference type="InterPro" id="IPR000330">
    <property type="entry name" value="SNF2_N"/>
</dbReference>
<reference evidence="6 7" key="2">
    <citation type="journal article" date="2011" name="Stand. Genomic Sci.">
        <title>Complete genome sequence of Mahella australiensis type strain (50-1 BON).</title>
        <authorList>
            <person name="Sikorski J."/>
            <person name="Teshima H."/>
            <person name="Nolan M."/>
            <person name="Lucas S."/>
            <person name="Hammon N."/>
            <person name="Deshpande S."/>
            <person name="Cheng J.F."/>
            <person name="Pitluck S."/>
            <person name="Liolios K."/>
            <person name="Pagani I."/>
            <person name="Ivanova N."/>
            <person name="Huntemann M."/>
            <person name="Mavromatis K."/>
            <person name="Ovchinikova G."/>
            <person name="Pati A."/>
            <person name="Tapia R."/>
            <person name="Han C."/>
            <person name="Goodwin L."/>
            <person name="Chen A."/>
            <person name="Palaniappan K."/>
            <person name="Land M."/>
            <person name="Hauser L."/>
            <person name="Ngatchou-Djao O.D."/>
            <person name="Rohde M."/>
            <person name="Pukall R."/>
            <person name="Spring S."/>
            <person name="Abt B."/>
            <person name="Goker M."/>
            <person name="Detter J.C."/>
            <person name="Woyke T."/>
            <person name="Bristow J."/>
            <person name="Markowitz V."/>
            <person name="Hugenholtz P."/>
            <person name="Eisen J.A."/>
            <person name="Kyrpides N.C."/>
            <person name="Klenk H.P."/>
            <person name="Lapidus A."/>
        </authorList>
    </citation>
    <scope>NUCLEOTIDE SEQUENCE [LARGE SCALE GENOMIC DNA]</scope>
    <source>
        <strain evidence="7">DSM 15567 / CIP 107919 / 50-1 BON</strain>
    </source>
</reference>
<dbReference type="InterPro" id="IPR001650">
    <property type="entry name" value="Helicase_C-like"/>
</dbReference>
<dbReference type="InterPro" id="IPR049730">
    <property type="entry name" value="SNF2/RAD54-like_C"/>
</dbReference>
<dbReference type="EMBL" id="CP002360">
    <property type="protein sequence ID" value="AEE95614.1"/>
    <property type="molecule type" value="Genomic_DNA"/>
</dbReference>
<dbReference type="CDD" id="cd18012">
    <property type="entry name" value="DEXQc_arch_SWI2_SNF2"/>
    <property type="match status" value="1"/>
</dbReference>
<gene>
    <name evidence="6" type="ordered locus">Mahau_0398</name>
</gene>
<dbReference type="GO" id="GO:0016787">
    <property type="term" value="F:hydrolase activity"/>
    <property type="evidence" value="ECO:0007669"/>
    <property type="project" value="UniProtKB-KW"/>
</dbReference>
<dbReference type="PANTHER" id="PTHR10799">
    <property type="entry name" value="SNF2/RAD54 HELICASE FAMILY"/>
    <property type="match status" value="1"/>
</dbReference>
<dbReference type="Pfam" id="PF00271">
    <property type="entry name" value="Helicase_C"/>
    <property type="match status" value="1"/>
</dbReference>
<feature type="domain" description="SWIM-type" evidence="3">
    <location>
        <begin position="53"/>
        <end position="92"/>
    </location>
</feature>
<dbReference type="Pfam" id="PF04434">
    <property type="entry name" value="SWIM"/>
    <property type="match status" value="1"/>
</dbReference>
<evidence type="ECO:0000313" key="6">
    <source>
        <dbReference type="EMBL" id="AEE95614.1"/>
    </source>
</evidence>
<evidence type="ECO:0000313" key="7">
    <source>
        <dbReference type="Proteomes" id="UP000008457"/>
    </source>
</evidence>
<evidence type="ECO:0000256" key="2">
    <source>
        <dbReference type="PROSITE-ProRule" id="PRU00325"/>
    </source>
</evidence>
<evidence type="ECO:0000259" key="4">
    <source>
        <dbReference type="PROSITE" id="PS51192"/>
    </source>
</evidence>
<dbReference type="eggNOG" id="COG4715">
    <property type="taxonomic scope" value="Bacteria"/>
</dbReference>
<sequence>MFTRQALKDASTSASYSRGIAYYRGKAVHDIEVQKIKPYIYTVKSIVEGSEHYRVAMDINIKDDSIANAVCTCPYNYGGICKHIVATGLAFMDHMAKSHKAAAEQDSSISLNKLIKDFEQSTNAQPLENQTYAIKLRVIDGSQNHLLLYVSKELEQMDPAMLPWRYTTLNSYLAKAYRYSDGSFDLSGTILDKVLDLLSSFDNVFAFDGQTAIKFSDDYFKPMLDIKQAQNENMIITVRSNNPVFFGRKSAYTIQDDTIMRLWPHIPLSFYKALYDNKGHINIAQRDVPSFIEAVFPHLKQQLPVTAPALPEVEQRPIQPEVHLYVHRGNTESSIILEAYLEYENYVSQRLLNYNYYDASTAHESYKVKDGQKVLVIPRQYELETTVNERLMRYLWYGIDPEHGYMEFSGQERIYRFIKDFDNAILPEWKIHYEDGLQNLKLEKAKVAVDFDFSLDDGYDFLEFDVDFHCQNLNITRQQLEQYIREDQRFIEANGKFIEISNKNELKELFDALLHLPAEGEGHFRSKLFNFPELDRLIEKNRAWNAKGNNKFLQFKDEIRSAKPIEDIPLPQPFDNILRQYQKEGINWMHFLRKYGFGGILADDMGLGKTIQALVLISASNSDRPSLVICPKTLVYNWYNEVQKFTPQLKTLIVEGQGAERIQLINDIKHYDLIITSYPVIQKDIEYLADKTFEYCIIDEAQYIKNHKTKTAKSIKAIRAKYRLALTGTPIENNLMELWSIFDFLMPGFLGSDSEFKARYDTPIMKNNDISALNSLLGRIRPFVLRRTKKEMLKELPPKMEQVSYAHLTPDQLALYTSVLEQVKSNVFAIVEQKGFEHSQIEILAALTRLRQICNHPALLTINTPATTKKLSSGKLDQFDELLDEALEGDHKVLVFSQFVQMLGILSNHLDKKGVPYCYLDGQTRNRQAVIERFNNDENIKVFLISIKAGGFGLNLTAADTVIIFDPWWNPMVEMQATDRAYRIGQTHPVNVYRLITRGTIEEKILKLQEKKKALFDNVVDENNDLIKKLTWDDIREVFA</sequence>
<keyword evidence="1" id="KW-0378">Hydrolase</keyword>
<dbReference type="Pfam" id="PF08455">
    <property type="entry name" value="SNF2_assoc"/>
    <property type="match status" value="1"/>
</dbReference>
<dbReference type="PROSITE" id="PS50966">
    <property type="entry name" value="ZF_SWIM"/>
    <property type="match status" value="1"/>
</dbReference>
<dbReference type="AlphaFoldDB" id="F3ZY89"/>
<proteinExistence type="predicted"/>
<dbReference type="HOGENOM" id="CLU_000315_21_0_9"/>
<keyword evidence="2" id="KW-0863">Zinc-finger</keyword>
<dbReference type="InterPro" id="IPR027417">
    <property type="entry name" value="P-loop_NTPase"/>
</dbReference>
<dbReference type="CDD" id="cd18793">
    <property type="entry name" value="SF2_C_SNF"/>
    <property type="match status" value="1"/>
</dbReference>
<protein>
    <submittedName>
        <fullName evidence="6">SNF2-related protein</fullName>
    </submittedName>
</protein>
<dbReference type="InterPro" id="IPR038718">
    <property type="entry name" value="SNF2-like_sf"/>
</dbReference>